<proteinExistence type="predicted"/>
<sequence>MKRAVVVSLMGLLLLFGGLIGLYVFETNELITAKRAEAAVELPRLIAETEYFAGSFLKDPLFDPMTGEDAGPWLNPLLGLEELSQPARPLVTDECRKLLDTFASREGEIPGTALIPCDTQLFIDAQKYGRWSFNPGPRSTLPDGPRRQLAMARLIDLQPLAKIHMLKGVATNRRAESVAEVRHVARLLFSGEYLVNVMFGIALLRIEHRIAVVCGAPTSLEPVRLEALKKRVFAMMFANNELLATDAPWKNEPRFFRCTAITELAFMKRLPALPDDKECWLENARYELTHPYQQPPEDPFAMLSGPASLGGQLTHALSLKPELERQLLALQQLPATGQWSLATSPSLERLVAK</sequence>
<gene>
    <name evidence="1" type="ORF">DI536_21640</name>
</gene>
<name>A0A2W5T1P7_9BACT</name>
<dbReference type="AlphaFoldDB" id="A0A2W5T1P7"/>
<organism evidence="1 2">
    <name type="scientific">Archangium gephyra</name>
    <dbReference type="NCBI Taxonomy" id="48"/>
    <lineage>
        <taxon>Bacteria</taxon>
        <taxon>Pseudomonadati</taxon>
        <taxon>Myxococcota</taxon>
        <taxon>Myxococcia</taxon>
        <taxon>Myxococcales</taxon>
        <taxon>Cystobacterineae</taxon>
        <taxon>Archangiaceae</taxon>
        <taxon>Archangium</taxon>
    </lineage>
</organism>
<reference evidence="1 2" key="1">
    <citation type="submission" date="2017-08" db="EMBL/GenBank/DDBJ databases">
        <title>Infants hospitalized years apart are colonized by the same room-sourced microbial strains.</title>
        <authorList>
            <person name="Brooks B."/>
            <person name="Olm M.R."/>
            <person name="Firek B.A."/>
            <person name="Baker R."/>
            <person name="Thomas B.C."/>
            <person name="Morowitz M.J."/>
            <person name="Banfield J.F."/>
        </authorList>
    </citation>
    <scope>NUCLEOTIDE SEQUENCE [LARGE SCALE GENOMIC DNA]</scope>
    <source>
        <strain evidence="1">S2_003_000_R2_14</strain>
    </source>
</reference>
<dbReference type="Proteomes" id="UP000249061">
    <property type="component" value="Unassembled WGS sequence"/>
</dbReference>
<dbReference type="EMBL" id="QFQP01000020">
    <property type="protein sequence ID" value="PZR09549.1"/>
    <property type="molecule type" value="Genomic_DNA"/>
</dbReference>
<comment type="caution">
    <text evidence="1">The sequence shown here is derived from an EMBL/GenBank/DDBJ whole genome shotgun (WGS) entry which is preliminary data.</text>
</comment>
<evidence type="ECO:0000313" key="2">
    <source>
        <dbReference type="Proteomes" id="UP000249061"/>
    </source>
</evidence>
<evidence type="ECO:0000313" key="1">
    <source>
        <dbReference type="EMBL" id="PZR09549.1"/>
    </source>
</evidence>
<protein>
    <submittedName>
        <fullName evidence="1">Uncharacterized protein</fullName>
    </submittedName>
</protein>
<accession>A0A2W5T1P7</accession>